<reference evidence="1" key="1">
    <citation type="journal article" date="2021" name="New Phytol.">
        <title>Evolutionary innovations through gain and loss of genes in the ectomycorrhizal Boletales.</title>
        <authorList>
            <person name="Wu G."/>
            <person name="Miyauchi S."/>
            <person name="Morin E."/>
            <person name="Kuo A."/>
            <person name="Drula E."/>
            <person name="Varga T."/>
            <person name="Kohler A."/>
            <person name="Feng B."/>
            <person name="Cao Y."/>
            <person name="Lipzen A."/>
            <person name="Daum C."/>
            <person name="Hundley H."/>
            <person name="Pangilinan J."/>
            <person name="Johnson J."/>
            <person name="Barry K."/>
            <person name="LaButti K."/>
            <person name="Ng V."/>
            <person name="Ahrendt S."/>
            <person name="Min B."/>
            <person name="Choi I.G."/>
            <person name="Park H."/>
            <person name="Plett J.M."/>
            <person name="Magnuson J."/>
            <person name="Spatafora J.W."/>
            <person name="Nagy L.G."/>
            <person name="Henrissat B."/>
            <person name="Grigoriev I.V."/>
            <person name="Yang Z.L."/>
            <person name="Xu J."/>
            <person name="Martin F.M."/>
        </authorList>
    </citation>
    <scope>NUCLEOTIDE SEQUENCE</scope>
    <source>
        <strain evidence="1">KUC20120723A-06</strain>
    </source>
</reference>
<protein>
    <submittedName>
        <fullName evidence="1">Uncharacterized protein</fullName>
    </submittedName>
</protein>
<accession>A0ACB8B0S2</accession>
<evidence type="ECO:0000313" key="2">
    <source>
        <dbReference type="Proteomes" id="UP000790709"/>
    </source>
</evidence>
<keyword evidence="2" id="KW-1185">Reference proteome</keyword>
<comment type="caution">
    <text evidence="1">The sequence shown here is derived from an EMBL/GenBank/DDBJ whole genome shotgun (WGS) entry which is preliminary data.</text>
</comment>
<name>A0ACB8B0S2_9AGAM</name>
<proteinExistence type="predicted"/>
<dbReference type="Proteomes" id="UP000790709">
    <property type="component" value="Unassembled WGS sequence"/>
</dbReference>
<sequence length="140" mass="14372">MQEPGDGILGGRHKTLYRGGPDSHAALSPPGTDPMHPETCIFSLLGVFDGCLIDGGPSAIQAALGQSMQCSTSFSSFSVNLDLTGKNSIARLAPVSPHCEAEPQPLPVIDISLSSTPSAVPHNARIAIMTVIGPPAFTPG</sequence>
<gene>
    <name evidence="1" type="ORF">BV22DRAFT_1134339</name>
</gene>
<evidence type="ECO:0000313" key="1">
    <source>
        <dbReference type="EMBL" id="KAH7918781.1"/>
    </source>
</evidence>
<organism evidence="1 2">
    <name type="scientific">Leucogyrophana mollusca</name>
    <dbReference type="NCBI Taxonomy" id="85980"/>
    <lineage>
        <taxon>Eukaryota</taxon>
        <taxon>Fungi</taxon>
        <taxon>Dikarya</taxon>
        <taxon>Basidiomycota</taxon>
        <taxon>Agaricomycotina</taxon>
        <taxon>Agaricomycetes</taxon>
        <taxon>Agaricomycetidae</taxon>
        <taxon>Boletales</taxon>
        <taxon>Boletales incertae sedis</taxon>
        <taxon>Leucogyrophana</taxon>
    </lineage>
</organism>
<dbReference type="EMBL" id="MU266736">
    <property type="protein sequence ID" value="KAH7918781.1"/>
    <property type="molecule type" value="Genomic_DNA"/>
</dbReference>